<dbReference type="Pfam" id="PF11951">
    <property type="entry name" value="Fungal_trans_2"/>
    <property type="match status" value="1"/>
</dbReference>
<proteinExistence type="predicted"/>
<dbReference type="AlphaFoldDB" id="A0A8H3EUL8"/>
<dbReference type="InterPro" id="IPR021858">
    <property type="entry name" value="Fun_TF"/>
</dbReference>
<accession>A0A8H3EUL8</accession>
<gene>
    <name evidence="1" type="ORF">ALECFALPRED_008233</name>
</gene>
<organism evidence="1 2">
    <name type="scientific">Alectoria fallacina</name>
    <dbReference type="NCBI Taxonomy" id="1903189"/>
    <lineage>
        <taxon>Eukaryota</taxon>
        <taxon>Fungi</taxon>
        <taxon>Dikarya</taxon>
        <taxon>Ascomycota</taxon>
        <taxon>Pezizomycotina</taxon>
        <taxon>Lecanoromycetes</taxon>
        <taxon>OSLEUM clade</taxon>
        <taxon>Lecanoromycetidae</taxon>
        <taxon>Lecanorales</taxon>
        <taxon>Lecanorineae</taxon>
        <taxon>Parmeliaceae</taxon>
        <taxon>Alectoria</taxon>
    </lineage>
</organism>
<dbReference type="GO" id="GO:0001228">
    <property type="term" value="F:DNA-binding transcription activator activity, RNA polymerase II-specific"/>
    <property type="evidence" value="ECO:0007669"/>
    <property type="project" value="TreeGrafter"/>
</dbReference>
<keyword evidence="2" id="KW-1185">Reference proteome</keyword>
<evidence type="ECO:0000313" key="1">
    <source>
        <dbReference type="EMBL" id="CAF9912642.1"/>
    </source>
</evidence>
<dbReference type="OrthoDB" id="5386330at2759"/>
<reference evidence="1" key="1">
    <citation type="submission" date="2021-03" db="EMBL/GenBank/DDBJ databases">
        <authorList>
            <person name="Tagirdzhanova G."/>
        </authorList>
    </citation>
    <scope>NUCLEOTIDE SEQUENCE</scope>
</reference>
<dbReference type="EMBL" id="CAJPDR010000056">
    <property type="protein sequence ID" value="CAF9912642.1"/>
    <property type="molecule type" value="Genomic_DNA"/>
</dbReference>
<evidence type="ECO:0000313" key="2">
    <source>
        <dbReference type="Proteomes" id="UP000664203"/>
    </source>
</evidence>
<dbReference type="PANTHER" id="PTHR47784">
    <property type="entry name" value="STEROL UPTAKE CONTROL PROTEIN 2"/>
    <property type="match status" value="1"/>
</dbReference>
<sequence>MYPSPASLLEVKRLSSAETGITLLGISYLELRLLDHYCNFVAPIISAHDHLNRVWQYEIPHQAKTHSFLMHNILSTSAYHLCGACARPSQLQQERSQDVSRVNGESILVPPFHRVSPGHTEWQIRQSNRYECYALEQQRLAFQTYIPSLCALTSHNQEALCAASALLSLNAVASTQNRYCRPALQSQPSSPIDDWLEISVLFRGVNAVIQNAGTSILDGALQPLLRHRRVEASSDGTEGDVESQVRRLVSPHVLSALDALVPAIDHCTSSEADKEILHAALGLLKTSFAIVAVEPEHESIMMAWSILLDVQFFPFVKRREPLALILLAHWTVLFGTFRGRWWVGGLNITILRHIAEFLTPLDEKYEEVMDECVQEGDCALVYGLLERYPDGASNPTAGNAKWRDLLEWPLRESGIYDL</sequence>
<dbReference type="Proteomes" id="UP000664203">
    <property type="component" value="Unassembled WGS sequence"/>
</dbReference>
<protein>
    <submittedName>
        <fullName evidence="1">Uncharacterized protein</fullName>
    </submittedName>
</protein>
<comment type="caution">
    <text evidence="1">The sequence shown here is derived from an EMBL/GenBank/DDBJ whole genome shotgun (WGS) entry which is preliminary data.</text>
</comment>
<dbReference type="InterPro" id="IPR053157">
    <property type="entry name" value="Sterol_Uptake_Regulator"/>
</dbReference>
<dbReference type="PANTHER" id="PTHR47784:SF7">
    <property type="entry name" value="ZN(II)2CYS6 TRANSCRIPTION FACTOR (EUROFUNG)"/>
    <property type="match status" value="1"/>
</dbReference>
<name>A0A8H3EUL8_9LECA</name>